<name>A0A212JN79_9BACT</name>
<sequence length="226" mass="26559">MRKSLFLFIMFFCVQIVYSQQLAVVMDKDGRVNVRNKDKQVVDTLPSGEVVCCFEEKDSWVSLYYTTKEGENQWKYYIHKSRLMSLSCLEKIPLTFNSEDKAILQKDSIVITLVQKDFIPQQNKISKENGFVYKINDRKFWGTDGDIPRTEYKSIKISLEKQNVEIPEAAFDDLYEPTLGYTRANYDRVNDILYLHSMNSDGAGGYIVVWVIKKGEYKKRYVYYDF</sequence>
<keyword evidence="1" id="KW-0732">Signal</keyword>
<reference evidence="2" key="1">
    <citation type="submission" date="2016-04" db="EMBL/GenBank/DDBJ databases">
        <authorList>
            <person name="Evans L.H."/>
            <person name="Alamgir A."/>
            <person name="Owens N."/>
            <person name="Weber N.D."/>
            <person name="Virtaneva K."/>
            <person name="Barbian K."/>
            <person name="Babar A."/>
            <person name="Rosenke K."/>
        </authorList>
    </citation>
    <scope>NUCLEOTIDE SEQUENCE</scope>
    <source>
        <strain evidence="2">86-2</strain>
    </source>
</reference>
<evidence type="ECO:0000256" key="1">
    <source>
        <dbReference type="SAM" id="SignalP"/>
    </source>
</evidence>
<organism evidence="2">
    <name type="scientific">uncultured Dysgonomonas sp</name>
    <dbReference type="NCBI Taxonomy" id="206096"/>
    <lineage>
        <taxon>Bacteria</taxon>
        <taxon>Pseudomonadati</taxon>
        <taxon>Bacteroidota</taxon>
        <taxon>Bacteroidia</taxon>
        <taxon>Bacteroidales</taxon>
        <taxon>Dysgonomonadaceae</taxon>
        <taxon>Dysgonomonas</taxon>
        <taxon>environmental samples</taxon>
    </lineage>
</organism>
<feature type="chain" id="PRO_5012826649" description="SH3b domain-containing protein" evidence="1">
    <location>
        <begin position="20"/>
        <end position="226"/>
    </location>
</feature>
<dbReference type="AlphaFoldDB" id="A0A212JN79"/>
<protein>
    <recommendedName>
        <fullName evidence="3">SH3b domain-containing protein</fullName>
    </recommendedName>
</protein>
<evidence type="ECO:0000313" key="2">
    <source>
        <dbReference type="EMBL" id="SBW00904.1"/>
    </source>
</evidence>
<gene>
    <name evidence="2" type="ORF">KL86DYS2_11933</name>
</gene>
<feature type="signal peptide" evidence="1">
    <location>
        <begin position="1"/>
        <end position="19"/>
    </location>
</feature>
<dbReference type="EMBL" id="FLUL01000001">
    <property type="protein sequence ID" value="SBW00904.1"/>
    <property type="molecule type" value="Genomic_DNA"/>
</dbReference>
<proteinExistence type="predicted"/>
<accession>A0A212JN79</accession>
<evidence type="ECO:0008006" key="3">
    <source>
        <dbReference type="Google" id="ProtNLM"/>
    </source>
</evidence>